<evidence type="ECO:0000256" key="2">
    <source>
        <dbReference type="ARBA" id="ARBA00023015"/>
    </source>
</evidence>
<evidence type="ECO:0000313" key="9">
    <source>
        <dbReference type="Proteomes" id="UP000241618"/>
    </source>
</evidence>
<dbReference type="EMBL" id="PYMP01000002">
    <property type="protein sequence ID" value="PSU53474.1"/>
    <property type="molecule type" value="Genomic_DNA"/>
</dbReference>
<evidence type="ECO:0000256" key="4">
    <source>
        <dbReference type="ARBA" id="ARBA00023163"/>
    </source>
</evidence>
<organism evidence="7 9">
    <name type="scientific">Photobacterium phosphoreum</name>
    <dbReference type="NCBI Taxonomy" id="659"/>
    <lineage>
        <taxon>Bacteria</taxon>
        <taxon>Pseudomonadati</taxon>
        <taxon>Pseudomonadota</taxon>
        <taxon>Gammaproteobacteria</taxon>
        <taxon>Vibrionales</taxon>
        <taxon>Vibrionaceae</taxon>
        <taxon>Photobacterium</taxon>
    </lineage>
</organism>
<evidence type="ECO:0000259" key="5">
    <source>
        <dbReference type="PROSITE" id="PS50931"/>
    </source>
</evidence>
<evidence type="ECO:0000313" key="6">
    <source>
        <dbReference type="EMBL" id="PSU26867.1"/>
    </source>
</evidence>
<dbReference type="SUPFAM" id="SSF46785">
    <property type="entry name" value="Winged helix' DNA-binding domain"/>
    <property type="match status" value="1"/>
</dbReference>
<dbReference type="InterPro" id="IPR058163">
    <property type="entry name" value="LysR-type_TF_proteobact-type"/>
</dbReference>
<reference evidence="8 9" key="1">
    <citation type="submission" date="2018-03" db="EMBL/GenBank/DDBJ databases">
        <title>Whole genome sequencing of Histamine producing bacteria.</title>
        <authorList>
            <person name="Butler K."/>
        </authorList>
    </citation>
    <scope>NUCLEOTIDE SEQUENCE [LARGE SCALE GENOMIC DNA]</scope>
    <source>
        <strain evidence="7 9">FS-6.1</strain>
        <strain evidence="6 8">FS-6.2</strain>
    </source>
</reference>
<comment type="similarity">
    <text evidence="1">Belongs to the LysR transcriptional regulatory family.</text>
</comment>
<dbReference type="Gene3D" id="1.10.10.10">
    <property type="entry name" value="Winged helix-like DNA-binding domain superfamily/Winged helix DNA-binding domain"/>
    <property type="match status" value="1"/>
</dbReference>
<dbReference type="EMBL" id="PYMO01000002">
    <property type="protein sequence ID" value="PSU26867.1"/>
    <property type="molecule type" value="Genomic_DNA"/>
</dbReference>
<keyword evidence="2" id="KW-0805">Transcription regulation</keyword>
<dbReference type="RefSeq" id="WP_107191847.1">
    <property type="nucleotide sequence ID" value="NZ_PYMN01000048.1"/>
</dbReference>
<dbReference type="InterPro" id="IPR000847">
    <property type="entry name" value="LysR_HTH_N"/>
</dbReference>
<sequence>MRSFPPLKGIIYFEACARLQSFKLAAEELFVTPGAVSHQIQTLEEFIGQKLFIRQHRKIKLTNAGIRYFGRISLILKDLIQATTDVGFITKTQKITVSIPPTLLNRWLLPRINYGYLTANNISIVFIDTIEMLDLNKESIDISIRYSIGRPNEKYCRLLFQEQMIAVCASSYIDRPLIKLSTELLATSTLIETTNRLIQWDLILANNNIKPHPNQSKVYFQSSMHAIEAAIQGLGIAFINRIFVESYLQQGVLIEAIDMGVMEDKIPSYYLVSNYEKMQNPATQLLYQEIESYINDGITTTTFDVF</sequence>
<dbReference type="GO" id="GO:0003700">
    <property type="term" value="F:DNA-binding transcription factor activity"/>
    <property type="evidence" value="ECO:0007669"/>
    <property type="project" value="InterPro"/>
</dbReference>
<gene>
    <name evidence="7" type="ORF">C9J18_03405</name>
    <name evidence="6" type="ORF">CTM96_04685</name>
</gene>
<dbReference type="InterPro" id="IPR036388">
    <property type="entry name" value="WH-like_DNA-bd_sf"/>
</dbReference>
<protein>
    <submittedName>
        <fullName evidence="7">LysR family transcriptional regulator</fullName>
    </submittedName>
</protein>
<dbReference type="AlphaFoldDB" id="A0A2T3JVW5"/>
<dbReference type="InterPro" id="IPR036390">
    <property type="entry name" value="WH_DNA-bd_sf"/>
</dbReference>
<keyword evidence="4" id="KW-0804">Transcription</keyword>
<dbReference type="GO" id="GO:0006351">
    <property type="term" value="P:DNA-templated transcription"/>
    <property type="evidence" value="ECO:0007669"/>
    <property type="project" value="TreeGrafter"/>
</dbReference>
<dbReference type="Proteomes" id="UP000241618">
    <property type="component" value="Unassembled WGS sequence"/>
</dbReference>
<dbReference type="GO" id="GO:0043565">
    <property type="term" value="F:sequence-specific DNA binding"/>
    <property type="evidence" value="ECO:0007669"/>
    <property type="project" value="TreeGrafter"/>
</dbReference>
<dbReference type="SUPFAM" id="SSF53850">
    <property type="entry name" value="Periplasmic binding protein-like II"/>
    <property type="match status" value="1"/>
</dbReference>
<dbReference type="Gene3D" id="3.40.190.10">
    <property type="entry name" value="Periplasmic binding protein-like II"/>
    <property type="match status" value="2"/>
</dbReference>
<proteinExistence type="inferred from homology"/>
<dbReference type="PANTHER" id="PTHR30537">
    <property type="entry name" value="HTH-TYPE TRANSCRIPTIONAL REGULATOR"/>
    <property type="match status" value="1"/>
</dbReference>
<keyword evidence="3" id="KW-0238">DNA-binding</keyword>
<comment type="caution">
    <text evidence="7">The sequence shown here is derived from an EMBL/GenBank/DDBJ whole genome shotgun (WGS) entry which is preliminary data.</text>
</comment>
<dbReference type="PROSITE" id="PS50931">
    <property type="entry name" value="HTH_LYSR"/>
    <property type="match status" value="1"/>
</dbReference>
<name>A0A2T3JVW5_PHOPO</name>
<accession>A0A2T3JVW5</accession>
<evidence type="ECO:0000313" key="7">
    <source>
        <dbReference type="EMBL" id="PSU53474.1"/>
    </source>
</evidence>
<evidence type="ECO:0000313" key="8">
    <source>
        <dbReference type="Proteomes" id="UP000241405"/>
    </source>
</evidence>
<dbReference type="InterPro" id="IPR005119">
    <property type="entry name" value="LysR_subst-bd"/>
</dbReference>
<dbReference type="Pfam" id="PF00126">
    <property type="entry name" value="HTH_1"/>
    <property type="match status" value="1"/>
</dbReference>
<dbReference type="Proteomes" id="UP000241405">
    <property type="component" value="Unassembled WGS sequence"/>
</dbReference>
<keyword evidence="8" id="KW-1185">Reference proteome</keyword>
<dbReference type="PANTHER" id="PTHR30537:SF26">
    <property type="entry name" value="GLYCINE CLEAVAGE SYSTEM TRANSCRIPTIONAL ACTIVATOR"/>
    <property type="match status" value="1"/>
</dbReference>
<dbReference type="Pfam" id="PF03466">
    <property type="entry name" value="LysR_substrate"/>
    <property type="match status" value="1"/>
</dbReference>
<evidence type="ECO:0000256" key="3">
    <source>
        <dbReference type="ARBA" id="ARBA00023125"/>
    </source>
</evidence>
<dbReference type="PRINTS" id="PR00039">
    <property type="entry name" value="HTHLYSR"/>
</dbReference>
<feature type="domain" description="HTH lysR-type" evidence="5">
    <location>
        <begin position="5"/>
        <end position="62"/>
    </location>
</feature>
<evidence type="ECO:0000256" key="1">
    <source>
        <dbReference type="ARBA" id="ARBA00009437"/>
    </source>
</evidence>